<name>A0AC11BVJ8_SHEEP</name>
<accession>A0AC11BVJ8</accession>
<reference evidence="1" key="3">
    <citation type="submission" date="2025-09" db="UniProtKB">
        <authorList>
            <consortium name="Ensembl"/>
        </authorList>
    </citation>
    <scope>IDENTIFICATION</scope>
</reference>
<evidence type="ECO:0000313" key="1">
    <source>
        <dbReference type="Ensembl" id="ENSOARP00020020630.2"/>
    </source>
</evidence>
<gene>
    <name evidence="1" type="primary">MPC1L</name>
</gene>
<proteinExistence type="predicted"/>
<reference evidence="1" key="2">
    <citation type="submission" date="2025-08" db="UniProtKB">
        <authorList>
            <consortium name="Ensembl"/>
        </authorList>
    </citation>
    <scope>IDENTIFICATION</scope>
</reference>
<reference evidence="1" key="1">
    <citation type="submission" date="2020-11" db="EMBL/GenBank/DDBJ databases">
        <authorList>
            <person name="Davenport K.M."/>
            <person name="Bickhart D.M."/>
            <person name="Smith T.P.L."/>
            <person name="Murdoch B.M."/>
            <person name="Rosen B.D."/>
        </authorList>
    </citation>
    <scope>NUCLEOTIDE SEQUENCE [LARGE SCALE GENOMIC DNA]</scope>
    <source>
        <strain evidence="1">OAR_USU_Benz2616</strain>
    </source>
</reference>
<protein>
    <submittedName>
        <fullName evidence="1">Uncharacterized protein</fullName>
    </submittedName>
</protein>
<dbReference type="Ensembl" id="ENSOART00020024857.2">
    <property type="protein sequence ID" value="ENSOARP00020020630.2"/>
    <property type="gene ID" value="ENSOARG00020016210.2"/>
</dbReference>
<organism evidence="1">
    <name type="scientific">Ovis aries</name>
    <name type="common">Sheep</name>
    <dbReference type="NCBI Taxonomy" id="9940"/>
    <lineage>
        <taxon>Eukaryota</taxon>
        <taxon>Metazoa</taxon>
        <taxon>Chordata</taxon>
        <taxon>Craniata</taxon>
        <taxon>Vertebrata</taxon>
        <taxon>Euteleostomi</taxon>
        <taxon>Mammalia</taxon>
        <taxon>Eutheria</taxon>
        <taxon>Laurasiatheria</taxon>
        <taxon>Artiodactyla</taxon>
        <taxon>Ruminantia</taxon>
        <taxon>Pecora</taxon>
        <taxon>Bovidae</taxon>
        <taxon>Caprinae</taxon>
        <taxon>Ovis</taxon>
    </lineage>
</organism>
<sequence>MRLQDRLRFQVLCPTSVSVSCSFICWCSQALAIMAAVVALCRKAMETVKTKEFRDYLTSTHFWGPLANWGLPLAAFRDMRASPDIISGRMTTALIFYSMAFMRFAYRVQPRNLLLMACHGTNMVAQSIQAVRYLNYHYGGGTPATTTAAVSATSTGSVDSSATSTGSVDSTAATTPAAEDPMADSNCPEITCCYLVTWDRD</sequence>